<dbReference type="Proteomes" id="UP000663833">
    <property type="component" value="Unassembled WGS sequence"/>
</dbReference>
<proteinExistence type="predicted"/>
<feature type="domain" description="CxC5 like cysteine cluster associated with KDZ" evidence="1">
    <location>
        <begin position="108"/>
        <end position="218"/>
    </location>
</feature>
<dbReference type="EMBL" id="CAJNYD010001759">
    <property type="protein sequence ID" value="CAF3362872.1"/>
    <property type="molecule type" value="Genomic_DNA"/>
</dbReference>
<organism evidence="2 3">
    <name type="scientific">Rotaria socialis</name>
    <dbReference type="NCBI Taxonomy" id="392032"/>
    <lineage>
        <taxon>Eukaryota</taxon>
        <taxon>Metazoa</taxon>
        <taxon>Spiralia</taxon>
        <taxon>Gnathifera</taxon>
        <taxon>Rotifera</taxon>
        <taxon>Eurotatoria</taxon>
        <taxon>Bdelloidea</taxon>
        <taxon>Philodinida</taxon>
        <taxon>Philodinidae</taxon>
        <taxon>Rotaria</taxon>
    </lineage>
</organism>
<gene>
    <name evidence="2" type="ORF">LUA448_LOCUS14114</name>
</gene>
<sequence length="648" mass="76426">MSSNYKLVDNDEMYIVTLHRIFKIKVIQLINDLNNRLDKYIKTRVKDICVIVNSTFNTNYTETTINEIIFRLDNEEMKDLFHTYNVDSLVAKYISSAVTDTEATLICLKPFINTCIKCQKQLQTKFNRSIDIYDIDKVIKGGVYTCCCVECNYAYWPNYYEKKNSNQRLVTPQSIYNQEYIYFGGKKGYSLKLLIHFTSLFLRLYTGFENFQHSFNLSMKKYCALAPDMELVNEIYTEINREYFSNIWYIYQLCLFTFFIYDTNEFEIPILLNDALLYHFFDVNFDTWYKRFVEHWSTHHLTHPCRTKDGEVNGCMLAFIIDGMQKVARPICKNKNKFIRTEEFPDFLYVGCGNTPQWKTGLCKTCQEHQIFSDNETNLTTNDDNGIYDDPVTGCNVSREDRFLDVQQKMSQGIIYTLSPCGIIIGFDELYRSESCYITLWHLLKIIGLIDFQYQKHLPNVIIYDNACSLFMYFWNRYGKNDINRRILKTSSSEFVAKCSFFIDRFHQPNHKRPMCQKERNINFKYNDETTKKINTEAAEQRNSVLKQYQNALSSYSGKKIRVAYLILFHLMNCERNTCENQFEYNRTYATQIPPVFPLMNDIRDKSKLKELLTISPAAINIFSTIDVMDTCKTSSSFSCKVLMIQHT</sequence>
<dbReference type="Pfam" id="PF18718">
    <property type="entry name" value="CxC5"/>
    <property type="match status" value="1"/>
</dbReference>
<evidence type="ECO:0000313" key="2">
    <source>
        <dbReference type="EMBL" id="CAF3362872.1"/>
    </source>
</evidence>
<reference evidence="2" key="1">
    <citation type="submission" date="2021-02" db="EMBL/GenBank/DDBJ databases">
        <authorList>
            <person name="Nowell W R."/>
        </authorList>
    </citation>
    <scope>NUCLEOTIDE SEQUENCE</scope>
</reference>
<dbReference type="AlphaFoldDB" id="A0A817X2V5"/>
<evidence type="ECO:0000313" key="3">
    <source>
        <dbReference type="Proteomes" id="UP000663833"/>
    </source>
</evidence>
<evidence type="ECO:0000259" key="1">
    <source>
        <dbReference type="Pfam" id="PF18718"/>
    </source>
</evidence>
<dbReference type="InterPro" id="IPR041539">
    <property type="entry name" value="CxC5"/>
</dbReference>
<accession>A0A817X2V5</accession>
<name>A0A817X2V5_9BILA</name>
<protein>
    <recommendedName>
        <fullName evidence="1">CxC5 like cysteine cluster associated with KDZ domain-containing protein</fullName>
    </recommendedName>
</protein>
<dbReference type="PANTHER" id="PTHR34305:SF1">
    <property type="entry name" value="SWIM-TYPE DOMAIN-CONTAINING PROTEIN"/>
    <property type="match status" value="1"/>
</dbReference>
<comment type="caution">
    <text evidence="2">The sequence shown here is derived from an EMBL/GenBank/DDBJ whole genome shotgun (WGS) entry which is preliminary data.</text>
</comment>
<dbReference type="PANTHER" id="PTHR34305">
    <property type="entry name" value="EXPRESSED PROTEIN"/>
    <property type="match status" value="1"/>
</dbReference>